<dbReference type="Gene3D" id="1.10.630.10">
    <property type="entry name" value="Cytochrome P450"/>
    <property type="match status" value="1"/>
</dbReference>
<protein>
    <submittedName>
        <fullName evidence="3">Cytochrome P450</fullName>
    </submittedName>
</protein>
<organism evidence="3 4">
    <name type="scientific">Phytohabitans maris</name>
    <dbReference type="NCBI Taxonomy" id="3071409"/>
    <lineage>
        <taxon>Bacteria</taxon>
        <taxon>Bacillati</taxon>
        <taxon>Actinomycetota</taxon>
        <taxon>Actinomycetes</taxon>
        <taxon>Micromonosporales</taxon>
        <taxon>Micromonosporaceae</taxon>
    </lineage>
</organism>
<dbReference type="InterPro" id="IPR001128">
    <property type="entry name" value="Cyt_P450"/>
</dbReference>
<name>A0ABU0ZW63_9ACTN</name>
<dbReference type="PANTHER" id="PTHR46696">
    <property type="entry name" value="P450, PUTATIVE (EUROFUNG)-RELATED"/>
    <property type="match status" value="1"/>
</dbReference>
<sequence length="406" mass="45361">MPSTVAGIVDSLLNDHPLALDDPYHLYAQVREREPVFRTERGLWVLSRYDDISRALRHRGMSMLAQLKANPRYATSPTLQTQAASMLFFDDPAEHARQRRLVSQAFNNVTVRDLSVWVRQHVTRLLDACLDKPAFDFMNDFAEHIPVAVICKMLGVPDRDIETFRDWNFLITSATAVNVPDEKMAKIEEATRNLLAYLDDLLADRARHPADDLITKLIQARDQDDRLSREETTALAFLLLVAGSDTTSAFLGAALAALLREPEQFALLRERPDLMPNAIEELMRLHGPVHFGLIRTTTEPLTVGDGVEIGVDQPVWTLLSGGNRDPRRFPEPDTMDLTRKDTRHLGFGFGMHTCLGAALGRMEASVALGELLRRTASISAVEETVSWVDHGNLRTIAALPVEVTPA</sequence>
<gene>
    <name evidence="3" type="ORF">RB614_42990</name>
</gene>
<evidence type="ECO:0000256" key="1">
    <source>
        <dbReference type="ARBA" id="ARBA00010617"/>
    </source>
</evidence>
<keyword evidence="2" id="KW-0560">Oxidoreductase</keyword>
<dbReference type="Pfam" id="PF00067">
    <property type="entry name" value="p450"/>
    <property type="match status" value="1"/>
</dbReference>
<evidence type="ECO:0000256" key="2">
    <source>
        <dbReference type="RuleBase" id="RU000461"/>
    </source>
</evidence>
<keyword evidence="2" id="KW-0408">Iron</keyword>
<dbReference type="SUPFAM" id="SSF48264">
    <property type="entry name" value="Cytochrome P450"/>
    <property type="match status" value="1"/>
</dbReference>
<dbReference type="EMBL" id="JAVHUY010000076">
    <property type="protein sequence ID" value="MDQ7911278.1"/>
    <property type="molecule type" value="Genomic_DNA"/>
</dbReference>
<dbReference type="PRINTS" id="PR00385">
    <property type="entry name" value="P450"/>
</dbReference>
<dbReference type="PROSITE" id="PS00086">
    <property type="entry name" value="CYTOCHROME_P450"/>
    <property type="match status" value="1"/>
</dbReference>
<evidence type="ECO:0000313" key="3">
    <source>
        <dbReference type="EMBL" id="MDQ7911278.1"/>
    </source>
</evidence>
<dbReference type="InterPro" id="IPR002397">
    <property type="entry name" value="Cyt_P450_B"/>
</dbReference>
<dbReference type="InterPro" id="IPR017972">
    <property type="entry name" value="Cyt_P450_CS"/>
</dbReference>
<keyword evidence="2" id="KW-0503">Monooxygenase</keyword>
<keyword evidence="2" id="KW-0479">Metal-binding</keyword>
<dbReference type="InterPro" id="IPR036396">
    <property type="entry name" value="Cyt_P450_sf"/>
</dbReference>
<keyword evidence="4" id="KW-1185">Reference proteome</keyword>
<dbReference type="RefSeq" id="WP_308718495.1">
    <property type="nucleotide sequence ID" value="NZ_JAVHUY010000076.1"/>
</dbReference>
<comment type="similarity">
    <text evidence="1 2">Belongs to the cytochrome P450 family.</text>
</comment>
<dbReference type="Proteomes" id="UP001230908">
    <property type="component" value="Unassembled WGS sequence"/>
</dbReference>
<comment type="caution">
    <text evidence="3">The sequence shown here is derived from an EMBL/GenBank/DDBJ whole genome shotgun (WGS) entry which is preliminary data.</text>
</comment>
<dbReference type="CDD" id="cd20625">
    <property type="entry name" value="CYP164-like"/>
    <property type="match status" value="1"/>
</dbReference>
<dbReference type="PRINTS" id="PR00359">
    <property type="entry name" value="BP450"/>
</dbReference>
<dbReference type="PANTHER" id="PTHR46696:SF1">
    <property type="entry name" value="CYTOCHROME P450 YJIB-RELATED"/>
    <property type="match status" value="1"/>
</dbReference>
<accession>A0ABU0ZW63</accession>
<proteinExistence type="inferred from homology"/>
<reference evidence="3 4" key="1">
    <citation type="submission" date="2023-08" db="EMBL/GenBank/DDBJ databases">
        <title>Phytohabitans sansha sp. nov., isolated from marine sediment.</title>
        <authorList>
            <person name="Zhao Y."/>
            <person name="Yi K."/>
        </authorList>
    </citation>
    <scope>NUCLEOTIDE SEQUENCE [LARGE SCALE GENOMIC DNA]</scope>
    <source>
        <strain evidence="3 4">ZYX-F-186</strain>
    </source>
</reference>
<keyword evidence="2" id="KW-0349">Heme</keyword>
<evidence type="ECO:0000313" key="4">
    <source>
        <dbReference type="Proteomes" id="UP001230908"/>
    </source>
</evidence>